<dbReference type="Gene3D" id="3.40.605.10">
    <property type="entry name" value="Aldehyde Dehydrogenase, Chain A, domain 1"/>
    <property type="match status" value="1"/>
</dbReference>
<dbReference type="SUPFAM" id="SSF53720">
    <property type="entry name" value="ALDH-like"/>
    <property type="match status" value="1"/>
</dbReference>
<organism evidence="12 13">
    <name type="scientific">Dyadobacter linearis</name>
    <dbReference type="NCBI Taxonomy" id="2823330"/>
    <lineage>
        <taxon>Bacteria</taxon>
        <taxon>Pseudomonadati</taxon>
        <taxon>Bacteroidota</taxon>
        <taxon>Cytophagia</taxon>
        <taxon>Cytophagales</taxon>
        <taxon>Spirosomataceae</taxon>
        <taxon>Dyadobacter</taxon>
    </lineage>
</organism>
<evidence type="ECO:0000256" key="1">
    <source>
        <dbReference type="ARBA" id="ARBA00004786"/>
    </source>
</evidence>
<dbReference type="EMBL" id="CAJRAU010000015">
    <property type="protein sequence ID" value="CAG5074864.1"/>
    <property type="molecule type" value="Genomic_DNA"/>
</dbReference>
<name>A0ABM8UZ04_9BACT</name>
<keyword evidence="5" id="KW-0520">NAD</keyword>
<evidence type="ECO:0000259" key="11">
    <source>
        <dbReference type="Pfam" id="PF00171"/>
    </source>
</evidence>
<proteinExistence type="inferred from homology"/>
<evidence type="ECO:0000256" key="10">
    <source>
        <dbReference type="RuleBase" id="RU003345"/>
    </source>
</evidence>
<dbReference type="PROSITE" id="PS00687">
    <property type="entry name" value="ALDEHYDE_DEHYDR_GLU"/>
    <property type="match status" value="1"/>
</dbReference>
<dbReference type="Pfam" id="PF00171">
    <property type="entry name" value="Aldedh"/>
    <property type="match status" value="1"/>
</dbReference>
<dbReference type="InterPro" id="IPR016162">
    <property type="entry name" value="Ald_DH_N"/>
</dbReference>
<dbReference type="InterPro" id="IPR016163">
    <property type="entry name" value="Ald_DH_C"/>
</dbReference>
<evidence type="ECO:0000256" key="9">
    <source>
        <dbReference type="PROSITE-ProRule" id="PRU10007"/>
    </source>
</evidence>
<evidence type="ECO:0000256" key="7">
    <source>
        <dbReference type="ARBA" id="ARBA00032259"/>
    </source>
</evidence>
<comment type="catalytic activity">
    <reaction evidence="8">
        <text>L-glutamate 5-semialdehyde + NAD(+) + H2O = L-glutamate + NADH + 2 H(+)</text>
        <dbReference type="Rhea" id="RHEA:30235"/>
        <dbReference type="ChEBI" id="CHEBI:15377"/>
        <dbReference type="ChEBI" id="CHEBI:15378"/>
        <dbReference type="ChEBI" id="CHEBI:29985"/>
        <dbReference type="ChEBI" id="CHEBI:57540"/>
        <dbReference type="ChEBI" id="CHEBI:57945"/>
        <dbReference type="ChEBI" id="CHEBI:58066"/>
        <dbReference type="EC" id="1.2.1.88"/>
    </reaction>
</comment>
<dbReference type="GO" id="GO:0003842">
    <property type="term" value="F:L-glutamate gamma-semialdehyde dehydrogenase activity"/>
    <property type="evidence" value="ECO:0007669"/>
    <property type="project" value="UniProtKB-EC"/>
</dbReference>
<comment type="caution">
    <text evidence="12">The sequence shown here is derived from an EMBL/GenBank/DDBJ whole genome shotgun (WGS) entry which is preliminary data.</text>
</comment>
<dbReference type="Proteomes" id="UP000679725">
    <property type="component" value="Unassembled WGS sequence"/>
</dbReference>
<dbReference type="InterPro" id="IPR005931">
    <property type="entry name" value="P5CDH/ALDH4A1"/>
</dbReference>
<evidence type="ECO:0000256" key="3">
    <source>
        <dbReference type="ARBA" id="ARBA00012884"/>
    </source>
</evidence>
<comment type="similarity">
    <text evidence="2 10">Belongs to the aldehyde dehydrogenase family.</text>
</comment>
<dbReference type="EC" id="1.2.1.88" evidence="3"/>
<accession>A0ABM8UZ04</accession>
<feature type="active site" evidence="9">
    <location>
        <position position="293"/>
    </location>
</feature>
<dbReference type="InterPro" id="IPR029510">
    <property type="entry name" value="Ald_DH_CS_GLU"/>
</dbReference>
<evidence type="ECO:0000313" key="12">
    <source>
        <dbReference type="EMBL" id="CAG5074864.1"/>
    </source>
</evidence>
<dbReference type="CDD" id="cd07123">
    <property type="entry name" value="ALDH_F4-17_P5CDH"/>
    <property type="match status" value="1"/>
</dbReference>
<dbReference type="Gene3D" id="3.40.309.10">
    <property type="entry name" value="Aldehyde Dehydrogenase, Chain A, domain 2"/>
    <property type="match status" value="1"/>
</dbReference>
<protein>
    <recommendedName>
        <fullName evidence="7">L-glutamate gamma-semialdehyde dehydrogenase</fullName>
        <ecNumber evidence="3">1.2.1.88</ecNumber>
    </recommendedName>
    <alternativeName>
        <fullName evidence="7">L-glutamate gamma-semialdehyde dehydrogenase</fullName>
    </alternativeName>
</protein>
<dbReference type="PROSITE" id="PS00070">
    <property type="entry name" value="ALDEHYDE_DEHYDR_CYS"/>
    <property type="match status" value="1"/>
</dbReference>
<sequence>MSIGIFNVPAARNEPVKNYAPGSPERAELKAAIAEARSKVLDIPQYIGSEEVFSGNKKRISPPHDHQHTLGYFHEGTAEDVKNAIDEALKARSQWSSLNWEQRAAIFLKAADLIAGPYHAEINAATMLGQSKNAYQAEIDSACEIIDFLRLNVNFMREIYEGQPVSSDGVWNRMEYRALEGFVFAITPFNFTAIAGNLPAAPALMGNVVLWKPAFTQVYSANVIMKVFKEAGLPDGVINMILVDGPAAGDIVFNHSEFAGVHFTGSTKVFQTIWKTIGDNISNYKSFPRIVGETGGKDFVLAHKSADPKAVVTGLIRGAFEYQGQKCSAASRAYIPSNIWEEVKAQMLVDLEEIKMGGVEDFGNFVNAVIDEKSFDKIASYITDAQNSPEAKIIAGGAFDKIKGYFVQPTIIEAAKPDYVTLCEEIFGPVLTVYIYDEDKFEEIIDIIDKTSPYALTGAVFSKDRYAIQYATDKLVNSAGNFYINDKPTGAVVGQQPFGGARASGTNDKAGSILNLLRWVSPRAIKETLVSPKDYRYPFLSVE</sequence>
<evidence type="ECO:0000313" key="13">
    <source>
        <dbReference type="Proteomes" id="UP000679725"/>
    </source>
</evidence>
<dbReference type="InterPro" id="IPR015590">
    <property type="entry name" value="Aldehyde_DH_dom"/>
</dbReference>
<evidence type="ECO:0000256" key="8">
    <source>
        <dbReference type="ARBA" id="ARBA00048142"/>
    </source>
</evidence>
<reference evidence="12 13" key="1">
    <citation type="submission" date="2021-04" db="EMBL/GenBank/DDBJ databases">
        <authorList>
            <person name="Rodrigo-Torres L."/>
            <person name="Arahal R. D."/>
            <person name="Lucena T."/>
        </authorList>
    </citation>
    <scope>NUCLEOTIDE SEQUENCE [LARGE SCALE GENOMIC DNA]</scope>
    <source>
        <strain evidence="12 13">CECT 9623</strain>
    </source>
</reference>
<dbReference type="InterPro" id="IPR016160">
    <property type="entry name" value="Ald_DH_CS_CYS"/>
</dbReference>
<dbReference type="InterPro" id="IPR050485">
    <property type="entry name" value="Proline_metab_enzyme"/>
</dbReference>
<evidence type="ECO:0000256" key="2">
    <source>
        <dbReference type="ARBA" id="ARBA00009986"/>
    </source>
</evidence>
<keyword evidence="6" id="KW-0642">Proline metabolism</keyword>
<dbReference type="PANTHER" id="PTHR42862">
    <property type="entry name" value="DELTA-1-PYRROLINE-5-CARBOXYLATE DEHYDROGENASE 1, ISOFORM A-RELATED"/>
    <property type="match status" value="1"/>
</dbReference>
<dbReference type="RefSeq" id="WP_215236731.1">
    <property type="nucleotide sequence ID" value="NZ_CAJRAU010000015.1"/>
</dbReference>
<keyword evidence="4 10" id="KW-0560">Oxidoreductase</keyword>
<evidence type="ECO:0000256" key="5">
    <source>
        <dbReference type="ARBA" id="ARBA00023027"/>
    </source>
</evidence>
<comment type="pathway">
    <text evidence="1">Amino-acid degradation; L-proline degradation into L-glutamate; L-glutamate from L-proline: step 2/2.</text>
</comment>
<gene>
    <name evidence="12" type="primary">rocA</name>
    <name evidence="12" type="ORF">DYBT9623_05512</name>
</gene>
<evidence type="ECO:0000256" key="6">
    <source>
        <dbReference type="ARBA" id="ARBA00023062"/>
    </source>
</evidence>
<feature type="domain" description="Aldehyde dehydrogenase" evidence="11">
    <location>
        <begin position="63"/>
        <end position="511"/>
    </location>
</feature>
<dbReference type="PANTHER" id="PTHR42862:SF1">
    <property type="entry name" value="DELTA-1-PYRROLINE-5-CARBOXYLATE DEHYDROGENASE 2, ISOFORM A-RELATED"/>
    <property type="match status" value="1"/>
</dbReference>
<keyword evidence="13" id="KW-1185">Reference proteome</keyword>
<evidence type="ECO:0000256" key="4">
    <source>
        <dbReference type="ARBA" id="ARBA00023002"/>
    </source>
</evidence>
<dbReference type="InterPro" id="IPR016161">
    <property type="entry name" value="Ald_DH/histidinol_DH"/>
</dbReference>
<dbReference type="NCBIfam" id="TIGR01236">
    <property type="entry name" value="D1pyr5carbox1"/>
    <property type="match status" value="1"/>
</dbReference>